<organism evidence="2 3">
    <name type="scientific">Candidatus Gottesmanbacteria bacterium RIFCSPHIGHO2_01_FULL_40_15</name>
    <dbReference type="NCBI Taxonomy" id="1798376"/>
    <lineage>
        <taxon>Bacteria</taxon>
        <taxon>Candidatus Gottesmaniibacteriota</taxon>
    </lineage>
</organism>
<dbReference type="EMBL" id="MFJF01000006">
    <property type="protein sequence ID" value="OGG07956.1"/>
    <property type="molecule type" value="Genomic_DNA"/>
</dbReference>
<feature type="transmembrane region" description="Helical" evidence="1">
    <location>
        <begin position="7"/>
        <end position="26"/>
    </location>
</feature>
<dbReference type="PANTHER" id="PTHR37309">
    <property type="entry name" value="SLR0284 PROTEIN"/>
    <property type="match status" value="1"/>
</dbReference>
<dbReference type="Proteomes" id="UP000177354">
    <property type="component" value="Unassembled WGS sequence"/>
</dbReference>
<dbReference type="PANTHER" id="PTHR37309:SF1">
    <property type="entry name" value="SLR0284 PROTEIN"/>
    <property type="match status" value="1"/>
</dbReference>
<keyword evidence="1" id="KW-1133">Transmembrane helix</keyword>
<gene>
    <name evidence="2" type="ORF">A2777_00200</name>
</gene>
<proteinExistence type="predicted"/>
<sequence>MKHIIDLLIRSVVLLLTTYLVPGFTIDSYITAIIVALLLAILNLLVKPLLVILTLPATILTLGLFLFVINAILLLMASALIRGFEVESFGTALIASIVITLISSLLNVLIK</sequence>
<evidence type="ECO:0000313" key="3">
    <source>
        <dbReference type="Proteomes" id="UP000177354"/>
    </source>
</evidence>
<accession>A0A1F5Z690</accession>
<feature type="transmembrane region" description="Helical" evidence="1">
    <location>
        <begin position="89"/>
        <end position="110"/>
    </location>
</feature>
<evidence type="ECO:0000313" key="2">
    <source>
        <dbReference type="EMBL" id="OGG07956.1"/>
    </source>
</evidence>
<evidence type="ECO:0000256" key="1">
    <source>
        <dbReference type="SAM" id="Phobius"/>
    </source>
</evidence>
<reference evidence="2 3" key="1">
    <citation type="journal article" date="2016" name="Nat. Commun.">
        <title>Thousands of microbial genomes shed light on interconnected biogeochemical processes in an aquifer system.</title>
        <authorList>
            <person name="Anantharaman K."/>
            <person name="Brown C.T."/>
            <person name="Hug L.A."/>
            <person name="Sharon I."/>
            <person name="Castelle C.J."/>
            <person name="Probst A.J."/>
            <person name="Thomas B.C."/>
            <person name="Singh A."/>
            <person name="Wilkins M.J."/>
            <person name="Karaoz U."/>
            <person name="Brodie E.L."/>
            <person name="Williams K.H."/>
            <person name="Hubbard S.S."/>
            <person name="Banfield J.F."/>
        </authorList>
    </citation>
    <scope>NUCLEOTIDE SEQUENCE [LARGE SCALE GENOMIC DNA]</scope>
</reference>
<feature type="transmembrane region" description="Helical" evidence="1">
    <location>
        <begin position="62"/>
        <end position="83"/>
    </location>
</feature>
<dbReference type="InterPro" id="IPR007165">
    <property type="entry name" value="Phage_holin_4_2"/>
</dbReference>
<dbReference type="AlphaFoldDB" id="A0A1F5Z690"/>
<evidence type="ECO:0008006" key="4">
    <source>
        <dbReference type="Google" id="ProtNLM"/>
    </source>
</evidence>
<keyword evidence="1" id="KW-0472">Membrane</keyword>
<feature type="transmembrane region" description="Helical" evidence="1">
    <location>
        <begin position="32"/>
        <end position="55"/>
    </location>
</feature>
<keyword evidence="1" id="KW-0812">Transmembrane</keyword>
<dbReference type="Pfam" id="PF04020">
    <property type="entry name" value="Phage_holin_4_2"/>
    <property type="match status" value="1"/>
</dbReference>
<name>A0A1F5Z690_9BACT</name>
<comment type="caution">
    <text evidence="2">The sequence shown here is derived from an EMBL/GenBank/DDBJ whole genome shotgun (WGS) entry which is preliminary data.</text>
</comment>
<protein>
    <recommendedName>
        <fullName evidence="4">Phage holin family protein</fullName>
    </recommendedName>
</protein>